<accession>A0AA85JC63</accession>
<dbReference type="InterPro" id="IPR017853">
    <property type="entry name" value="GH"/>
</dbReference>
<dbReference type="Gene3D" id="3.20.20.80">
    <property type="entry name" value="Glycosidases"/>
    <property type="match status" value="1"/>
</dbReference>
<comment type="similarity">
    <text evidence="2">Belongs to the glycosyl hydrolase 20 family.</text>
</comment>
<dbReference type="InterPro" id="IPR025705">
    <property type="entry name" value="Beta_hexosaminidase_sua/sub"/>
</dbReference>
<evidence type="ECO:0000256" key="1">
    <source>
        <dbReference type="ARBA" id="ARBA00001231"/>
    </source>
</evidence>
<dbReference type="AlphaFoldDB" id="A0AA85JC63"/>
<feature type="region of interest" description="Disordered" evidence="5">
    <location>
        <begin position="344"/>
        <end position="380"/>
    </location>
</feature>
<sequence length="423" mass="47406">MQNAPGAYHPQMCTYDEEEVSGLLEYARLRGVRIIPEFDTPAHTLSWGKAYPDLLTKCYQDSKPNGQLGPMNLANDSTFDFLKNLFTEVTSRFHDNYIHLGGNGIDVTCWISNPEIVEFMQKMGFSGNSSQLVNYYASKVVKIVKSVADRNPSITPILYRDVLDHGYQGDENTVIHVWESIAWKGFTKEATGKKFNVIVTGDWNLNNLHNEYEWTKYYEQDIREFGGTDEEASLVIGGEATLWGTSVDETNAITLAWPRGAAVAERLWSQDRDTIEEFSQRIGELRCRMLYTSTDIRKFIQPRLFECCMLGKITTLEEQLSAHLSKCTPSSPCTQRSIGCQISPKSKPSVTLSSSRKHSVTLSPDMNDVSSSSSSRSSVSKSFNGTIQCLQTASNSVDKDTPKISNKMEINKCQAVNSLSSQR</sequence>
<dbReference type="PRINTS" id="PR00738">
    <property type="entry name" value="GLHYDRLASE20"/>
</dbReference>
<dbReference type="GO" id="GO:0006689">
    <property type="term" value="P:ganglioside catabolic process"/>
    <property type="evidence" value="ECO:0007669"/>
    <property type="project" value="TreeGrafter"/>
</dbReference>
<feature type="compositionally biased region" description="Polar residues" evidence="5">
    <location>
        <begin position="344"/>
        <end position="364"/>
    </location>
</feature>
<evidence type="ECO:0000256" key="2">
    <source>
        <dbReference type="ARBA" id="ARBA00006285"/>
    </source>
</evidence>
<dbReference type="PANTHER" id="PTHR22600">
    <property type="entry name" value="BETA-HEXOSAMINIDASE"/>
    <property type="match status" value="1"/>
</dbReference>
<protein>
    <recommendedName>
        <fullName evidence="3">beta-N-acetylhexosaminidase</fullName>
        <ecNumber evidence="3">3.2.1.52</ecNumber>
    </recommendedName>
</protein>
<evidence type="ECO:0000256" key="3">
    <source>
        <dbReference type="ARBA" id="ARBA00012663"/>
    </source>
</evidence>
<dbReference type="GO" id="GO:0005975">
    <property type="term" value="P:carbohydrate metabolic process"/>
    <property type="evidence" value="ECO:0007669"/>
    <property type="project" value="InterPro"/>
</dbReference>
<proteinExistence type="inferred from homology"/>
<reference evidence="7" key="1">
    <citation type="submission" date="2022-06" db="EMBL/GenBank/DDBJ databases">
        <authorList>
            <person name="Berger JAMES D."/>
            <person name="Berger JAMES D."/>
        </authorList>
    </citation>
    <scope>NUCLEOTIDE SEQUENCE [LARGE SCALE GENOMIC DNA]</scope>
</reference>
<evidence type="ECO:0000259" key="6">
    <source>
        <dbReference type="Pfam" id="PF00728"/>
    </source>
</evidence>
<evidence type="ECO:0000313" key="8">
    <source>
        <dbReference type="WBParaSite" id="TREG1_141440.1"/>
    </source>
</evidence>
<evidence type="ECO:0000256" key="5">
    <source>
        <dbReference type="SAM" id="MobiDB-lite"/>
    </source>
</evidence>
<reference evidence="8" key="2">
    <citation type="submission" date="2023-11" db="UniProtKB">
        <authorList>
            <consortium name="WormBaseParasite"/>
        </authorList>
    </citation>
    <scope>IDENTIFICATION</scope>
</reference>
<dbReference type="GO" id="GO:0004563">
    <property type="term" value="F:beta-N-acetylhexosaminidase activity"/>
    <property type="evidence" value="ECO:0007669"/>
    <property type="project" value="UniProtKB-EC"/>
</dbReference>
<dbReference type="PANTHER" id="PTHR22600:SF21">
    <property type="entry name" value="BETA-HEXOSAMINIDASE A"/>
    <property type="match status" value="1"/>
</dbReference>
<evidence type="ECO:0000313" key="7">
    <source>
        <dbReference type="Proteomes" id="UP000050795"/>
    </source>
</evidence>
<dbReference type="SUPFAM" id="SSF51445">
    <property type="entry name" value="(Trans)glycosidases"/>
    <property type="match status" value="1"/>
</dbReference>
<dbReference type="Proteomes" id="UP000050795">
    <property type="component" value="Unassembled WGS sequence"/>
</dbReference>
<feature type="compositionally biased region" description="Low complexity" evidence="5">
    <location>
        <begin position="370"/>
        <end position="380"/>
    </location>
</feature>
<dbReference type="GO" id="GO:0030203">
    <property type="term" value="P:glycosaminoglycan metabolic process"/>
    <property type="evidence" value="ECO:0007669"/>
    <property type="project" value="TreeGrafter"/>
</dbReference>
<comment type="catalytic activity">
    <reaction evidence="1">
        <text>Hydrolysis of terminal non-reducing N-acetyl-D-hexosamine residues in N-acetyl-beta-D-hexosaminides.</text>
        <dbReference type="EC" id="3.2.1.52"/>
    </reaction>
</comment>
<dbReference type="WBParaSite" id="TREG1_141440.1">
    <property type="protein sequence ID" value="TREG1_141440.1"/>
    <property type="gene ID" value="TREG1_141440"/>
</dbReference>
<keyword evidence="7" id="KW-1185">Reference proteome</keyword>
<evidence type="ECO:0000256" key="4">
    <source>
        <dbReference type="ARBA" id="ARBA00022801"/>
    </source>
</evidence>
<feature type="domain" description="Glycoside hydrolase family 20 catalytic" evidence="6">
    <location>
        <begin position="11"/>
        <end position="270"/>
    </location>
</feature>
<name>A0AA85JC63_TRIRE</name>
<keyword evidence="4" id="KW-0378">Hydrolase</keyword>
<dbReference type="GO" id="GO:0016020">
    <property type="term" value="C:membrane"/>
    <property type="evidence" value="ECO:0007669"/>
    <property type="project" value="TreeGrafter"/>
</dbReference>
<dbReference type="InterPro" id="IPR015883">
    <property type="entry name" value="Glyco_hydro_20_cat"/>
</dbReference>
<organism evidence="7 8">
    <name type="scientific">Trichobilharzia regenti</name>
    <name type="common">Nasal bird schistosome</name>
    <dbReference type="NCBI Taxonomy" id="157069"/>
    <lineage>
        <taxon>Eukaryota</taxon>
        <taxon>Metazoa</taxon>
        <taxon>Spiralia</taxon>
        <taxon>Lophotrochozoa</taxon>
        <taxon>Platyhelminthes</taxon>
        <taxon>Trematoda</taxon>
        <taxon>Digenea</taxon>
        <taxon>Strigeidida</taxon>
        <taxon>Schistosomatoidea</taxon>
        <taxon>Schistosomatidae</taxon>
        <taxon>Trichobilharzia</taxon>
    </lineage>
</organism>
<dbReference type="Pfam" id="PF00728">
    <property type="entry name" value="Glyco_hydro_20"/>
    <property type="match status" value="1"/>
</dbReference>
<dbReference type="GO" id="GO:0005764">
    <property type="term" value="C:lysosome"/>
    <property type="evidence" value="ECO:0007669"/>
    <property type="project" value="TreeGrafter"/>
</dbReference>
<dbReference type="EC" id="3.2.1.52" evidence="3"/>